<reference evidence="3" key="1">
    <citation type="journal article" date="2023" name="Commun. Biol.">
        <title>Genome analysis of Parmales, the sister group of diatoms, reveals the evolutionary specialization of diatoms from phago-mixotrophs to photoautotrophs.</title>
        <authorList>
            <person name="Ban H."/>
            <person name="Sato S."/>
            <person name="Yoshikawa S."/>
            <person name="Yamada K."/>
            <person name="Nakamura Y."/>
            <person name="Ichinomiya M."/>
            <person name="Sato N."/>
            <person name="Blanc-Mathieu R."/>
            <person name="Endo H."/>
            <person name="Kuwata A."/>
            <person name="Ogata H."/>
        </authorList>
    </citation>
    <scope>NUCLEOTIDE SEQUENCE [LARGE SCALE GENOMIC DNA]</scope>
    <source>
        <strain evidence="3">NIES 3699</strain>
    </source>
</reference>
<keyword evidence="1" id="KW-0732">Signal</keyword>
<comment type="caution">
    <text evidence="2">The sequence shown here is derived from an EMBL/GenBank/DDBJ whole genome shotgun (WGS) entry which is preliminary data.</text>
</comment>
<sequence length="234" mass="24639">MLRNVLIFLGLGVATGSTVSWASGTAATFKSFWGGDCNSGQAGSFNPFQAGIIGTIDLTVGTCSAKGSEGFVMDSDTSAPDTDFIGVYADRSFLPYHTTFVCFGATQEDCQQNLDTNLQSGETINTETPNWTIWGVLGPAATGGCYPIWNAYCSDYGFGEHCGGVCHSHSLTGEIIEEPEEEKADALPIILGGVMGSLSLLCTGLWLSNAFGKTCPSPLSKQKATTEQSPDQDL</sequence>
<evidence type="ECO:0000313" key="2">
    <source>
        <dbReference type="EMBL" id="GMH82706.1"/>
    </source>
</evidence>
<dbReference type="AlphaFoldDB" id="A0A9W7B2I1"/>
<dbReference type="EMBL" id="BRXX01000017">
    <property type="protein sequence ID" value="GMH82706.1"/>
    <property type="molecule type" value="Genomic_DNA"/>
</dbReference>
<evidence type="ECO:0000256" key="1">
    <source>
        <dbReference type="SAM" id="SignalP"/>
    </source>
</evidence>
<evidence type="ECO:0000313" key="3">
    <source>
        <dbReference type="Proteomes" id="UP001165160"/>
    </source>
</evidence>
<protein>
    <submittedName>
        <fullName evidence="2">Uncharacterized protein</fullName>
    </submittedName>
</protein>
<keyword evidence="3" id="KW-1185">Reference proteome</keyword>
<gene>
    <name evidence="2" type="ORF">TrVE_jg3348</name>
</gene>
<name>A0A9W7B2I1_9STRA</name>
<accession>A0A9W7B2I1</accession>
<proteinExistence type="predicted"/>
<organism evidence="2 3">
    <name type="scientific">Triparma verrucosa</name>
    <dbReference type="NCBI Taxonomy" id="1606542"/>
    <lineage>
        <taxon>Eukaryota</taxon>
        <taxon>Sar</taxon>
        <taxon>Stramenopiles</taxon>
        <taxon>Ochrophyta</taxon>
        <taxon>Bolidophyceae</taxon>
        <taxon>Parmales</taxon>
        <taxon>Triparmaceae</taxon>
        <taxon>Triparma</taxon>
    </lineage>
</organism>
<dbReference type="Proteomes" id="UP001165160">
    <property type="component" value="Unassembled WGS sequence"/>
</dbReference>
<feature type="signal peptide" evidence="1">
    <location>
        <begin position="1"/>
        <end position="16"/>
    </location>
</feature>
<feature type="chain" id="PRO_5040755075" evidence="1">
    <location>
        <begin position="17"/>
        <end position="234"/>
    </location>
</feature>